<accession>A0AAW3N2B3</accession>
<dbReference type="EMBL" id="LPBJ01000021">
    <property type="protein sequence ID" value="KVQ01854.1"/>
    <property type="molecule type" value="Genomic_DNA"/>
</dbReference>
<proteinExistence type="predicted"/>
<reference evidence="2 3" key="1">
    <citation type="submission" date="2015-11" db="EMBL/GenBank/DDBJ databases">
        <title>Expanding the genomic diversity of Burkholderia species for the development of highly accurate diagnostics.</title>
        <authorList>
            <person name="Sahl J."/>
            <person name="Keim P."/>
            <person name="Wagner D."/>
        </authorList>
    </citation>
    <scope>NUCLEOTIDE SEQUENCE [LARGE SCALE GENOMIC DNA]</scope>
    <source>
        <strain evidence="2 3">MSMB1808WGS</strain>
    </source>
</reference>
<evidence type="ECO:0000256" key="1">
    <source>
        <dbReference type="SAM" id="MobiDB-lite"/>
    </source>
</evidence>
<dbReference type="AlphaFoldDB" id="A0AAW3N2B3"/>
<evidence type="ECO:0000313" key="2">
    <source>
        <dbReference type="EMBL" id="KVQ01854.1"/>
    </source>
</evidence>
<sequence>MMNLRCRPGDLARVTRAWNPALVGRVVLVGELHSLGESEWNVTLLGEPAMTLTKNRKRLTVGNHALAFDHALEPMRGDEPPAQANEREVSHVRA</sequence>
<comment type="caution">
    <text evidence="2">The sequence shown here is derived from an EMBL/GenBank/DDBJ whole genome shotgun (WGS) entry which is preliminary data.</text>
</comment>
<gene>
    <name evidence="2" type="ORF">WJ96_33215</name>
</gene>
<organism evidence="2 3">
    <name type="scientific">Burkholderia ubonensis</name>
    <dbReference type="NCBI Taxonomy" id="101571"/>
    <lineage>
        <taxon>Bacteria</taxon>
        <taxon>Pseudomonadati</taxon>
        <taxon>Pseudomonadota</taxon>
        <taxon>Betaproteobacteria</taxon>
        <taxon>Burkholderiales</taxon>
        <taxon>Burkholderiaceae</taxon>
        <taxon>Burkholderia</taxon>
        <taxon>Burkholderia cepacia complex</taxon>
    </lineage>
</organism>
<protein>
    <submittedName>
        <fullName evidence="2">Uncharacterized protein</fullName>
    </submittedName>
</protein>
<dbReference type="RefSeq" id="WP_059953189.1">
    <property type="nucleotide sequence ID" value="NZ_LPBJ01000021.1"/>
</dbReference>
<name>A0AAW3N2B3_9BURK</name>
<dbReference type="Proteomes" id="UP000056453">
    <property type="component" value="Unassembled WGS sequence"/>
</dbReference>
<keyword evidence="3" id="KW-1185">Reference proteome</keyword>
<feature type="region of interest" description="Disordered" evidence="1">
    <location>
        <begin position="72"/>
        <end position="94"/>
    </location>
</feature>
<evidence type="ECO:0000313" key="3">
    <source>
        <dbReference type="Proteomes" id="UP000056453"/>
    </source>
</evidence>